<name>A0A2U3LIN0_9FIRM</name>
<evidence type="ECO:0008006" key="3">
    <source>
        <dbReference type="Google" id="ProtNLM"/>
    </source>
</evidence>
<accession>A0A2U3LIN0</accession>
<dbReference type="Proteomes" id="UP000238916">
    <property type="component" value="Unassembled WGS sequence"/>
</dbReference>
<evidence type="ECO:0000313" key="1">
    <source>
        <dbReference type="EMBL" id="SPF51714.1"/>
    </source>
</evidence>
<organism evidence="1 2">
    <name type="scientific">Candidatus Desulfosporosinus infrequens</name>
    <dbReference type="NCBI Taxonomy" id="2043169"/>
    <lineage>
        <taxon>Bacteria</taxon>
        <taxon>Bacillati</taxon>
        <taxon>Bacillota</taxon>
        <taxon>Clostridia</taxon>
        <taxon>Eubacteriales</taxon>
        <taxon>Desulfitobacteriaceae</taxon>
        <taxon>Desulfosporosinus</taxon>
    </lineage>
</organism>
<proteinExistence type="predicted"/>
<dbReference type="EMBL" id="OMOF01000480">
    <property type="protein sequence ID" value="SPF51714.1"/>
    <property type="molecule type" value="Genomic_DNA"/>
</dbReference>
<dbReference type="NCBIfam" id="TIGR04398">
    <property type="entry name" value="SLAP_DUP"/>
    <property type="match status" value="1"/>
</dbReference>
<dbReference type="OrthoDB" id="1907642at2"/>
<dbReference type="InterPro" id="IPR030910">
    <property type="entry name" value="SLAP_dom"/>
</dbReference>
<protein>
    <recommendedName>
        <fullName evidence="3">SLAP domain-containing protein</fullName>
    </recommendedName>
</protein>
<dbReference type="AlphaFoldDB" id="A0A2U3LIN0"/>
<evidence type="ECO:0000313" key="2">
    <source>
        <dbReference type="Proteomes" id="UP000238916"/>
    </source>
</evidence>
<reference evidence="2" key="1">
    <citation type="submission" date="2018-02" db="EMBL/GenBank/DDBJ databases">
        <authorList>
            <person name="Hausmann B."/>
        </authorList>
    </citation>
    <scope>NUCLEOTIDE SEQUENCE [LARGE SCALE GENOMIC DNA]</scope>
    <source>
        <strain evidence="2">Peat soil MAG SbF1</strain>
    </source>
</reference>
<gene>
    <name evidence="1" type="ORF">SBF1_5300001</name>
</gene>
<sequence>MPTKRPESNEIQFQVLPENITENQRQELERILAELPAMKDGEVNFQPFQAQITNESDLLATVIIRNYTEKIVNLEQIPLVVYGAQQEELTRGQFDIKGLTIEPFKAILWTFNFGHVLLDSSFDLSGWYINVVQ</sequence>